<organism evidence="2">
    <name type="scientific">Ixodes ricinus</name>
    <name type="common">Common tick</name>
    <name type="synonym">Acarus ricinus</name>
    <dbReference type="NCBI Taxonomy" id="34613"/>
    <lineage>
        <taxon>Eukaryota</taxon>
        <taxon>Metazoa</taxon>
        <taxon>Ecdysozoa</taxon>
        <taxon>Arthropoda</taxon>
        <taxon>Chelicerata</taxon>
        <taxon>Arachnida</taxon>
        <taxon>Acari</taxon>
        <taxon>Parasitiformes</taxon>
        <taxon>Ixodida</taxon>
        <taxon>Ixodoidea</taxon>
        <taxon>Ixodidae</taxon>
        <taxon>Ixodinae</taxon>
        <taxon>Ixodes</taxon>
    </lineage>
</organism>
<name>A0A6B0UEI0_IXORI</name>
<proteinExistence type="predicted"/>
<dbReference type="EMBL" id="GIFC01007448">
    <property type="protein sequence ID" value="MXU89531.1"/>
    <property type="molecule type" value="Transcribed_RNA"/>
</dbReference>
<evidence type="ECO:0000313" key="2">
    <source>
        <dbReference type="EMBL" id="MXU89531.1"/>
    </source>
</evidence>
<evidence type="ECO:0000256" key="1">
    <source>
        <dbReference type="SAM" id="SignalP"/>
    </source>
</evidence>
<feature type="chain" id="PRO_5025418621" description="Secreted protein" evidence="1">
    <location>
        <begin position="21"/>
        <end position="108"/>
    </location>
</feature>
<reference evidence="2" key="1">
    <citation type="submission" date="2019-12" db="EMBL/GenBank/DDBJ databases">
        <title>An insight into the sialome of adult female Ixodes ricinus ticks feeding for 6 days.</title>
        <authorList>
            <person name="Perner J."/>
            <person name="Ribeiro J.M.C."/>
        </authorList>
    </citation>
    <scope>NUCLEOTIDE SEQUENCE</scope>
    <source>
        <strain evidence="2">Semi-engorged</strain>
        <tissue evidence="2">Salivary glands</tissue>
    </source>
</reference>
<sequence>MPLPCPLFLFVFALAIFSLSLSPSISLSFSMGGNVSCAIFVPNATVASHQDIRLVAVFVVWERKQKNVSSRFLLLWRGYWGLISLYFCRISWRHVLQMLQASTYETMH</sequence>
<protein>
    <recommendedName>
        <fullName evidence="3">Secreted protein</fullName>
    </recommendedName>
</protein>
<keyword evidence="1" id="KW-0732">Signal</keyword>
<accession>A0A6B0UEI0</accession>
<dbReference type="AlphaFoldDB" id="A0A6B0UEI0"/>
<feature type="signal peptide" evidence="1">
    <location>
        <begin position="1"/>
        <end position="20"/>
    </location>
</feature>
<evidence type="ECO:0008006" key="3">
    <source>
        <dbReference type="Google" id="ProtNLM"/>
    </source>
</evidence>